<accession>A0ABR7I7X6</accession>
<gene>
    <name evidence="3" type="ORF">H8Z76_03160</name>
</gene>
<dbReference type="Pfam" id="PF00239">
    <property type="entry name" value="Resolvase"/>
    <property type="match status" value="1"/>
</dbReference>
<dbReference type="InterPro" id="IPR006119">
    <property type="entry name" value="Resolv_N"/>
</dbReference>
<dbReference type="CDD" id="cd00338">
    <property type="entry name" value="Ser_Recombinase"/>
    <property type="match status" value="1"/>
</dbReference>
<protein>
    <submittedName>
        <fullName evidence="3">Recombinase family protein</fullName>
    </submittedName>
</protein>
<dbReference type="RefSeq" id="WP_186981663.1">
    <property type="nucleotide sequence ID" value="NZ_JACOQH010000002.1"/>
</dbReference>
<dbReference type="PROSITE" id="PS51736">
    <property type="entry name" value="RECOMBINASES_3"/>
    <property type="match status" value="1"/>
</dbReference>
<evidence type="ECO:0000313" key="4">
    <source>
        <dbReference type="Proteomes" id="UP000621540"/>
    </source>
</evidence>
<dbReference type="InterPro" id="IPR038109">
    <property type="entry name" value="DNA_bind_recomb_sf"/>
</dbReference>
<keyword evidence="4" id="KW-1185">Reference proteome</keyword>
<dbReference type="Pfam" id="PF13408">
    <property type="entry name" value="Zn_ribbon_recom"/>
    <property type="match status" value="1"/>
</dbReference>
<dbReference type="SUPFAM" id="SSF53041">
    <property type="entry name" value="Resolvase-like"/>
    <property type="match status" value="1"/>
</dbReference>
<organism evidence="3 4">
    <name type="scientific">Roseburia yibonii</name>
    <dbReference type="NCBI Taxonomy" id="2763063"/>
    <lineage>
        <taxon>Bacteria</taxon>
        <taxon>Bacillati</taxon>
        <taxon>Bacillota</taxon>
        <taxon>Clostridia</taxon>
        <taxon>Lachnospirales</taxon>
        <taxon>Lachnospiraceae</taxon>
        <taxon>Roseburia</taxon>
    </lineage>
</organism>
<name>A0ABR7I7X6_9FIRM</name>
<dbReference type="Proteomes" id="UP000621540">
    <property type="component" value="Unassembled WGS sequence"/>
</dbReference>
<dbReference type="InterPro" id="IPR025827">
    <property type="entry name" value="Zn_ribbon_recom_dom"/>
</dbReference>
<dbReference type="Gene3D" id="3.90.1750.20">
    <property type="entry name" value="Putative Large Serine Recombinase, Chain B, Domain 2"/>
    <property type="match status" value="1"/>
</dbReference>
<dbReference type="PROSITE" id="PS51737">
    <property type="entry name" value="RECOMBINASE_DNA_BIND"/>
    <property type="match status" value="1"/>
</dbReference>
<evidence type="ECO:0000259" key="2">
    <source>
        <dbReference type="PROSITE" id="PS51737"/>
    </source>
</evidence>
<dbReference type="InterPro" id="IPR036162">
    <property type="entry name" value="Resolvase-like_N_sf"/>
</dbReference>
<dbReference type="Pfam" id="PF07508">
    <property type="entry name" value="Recombinase"/>
    <property type="match status" value="1"/>
</dbReference>
<feature type="domain" description="Resolvase/invertase-type recombinase catalytic" evidence="1">
    <location>
        <begin position="2"/>
        <end position="151"/>
    </location>
</feature>
<dbReference type="InterPro" id="IPR050639">
    <property type="entry name" value="SSR_resolvase"/>
</dbReference>
<feature type="domain" description="Recombinase" evidence="2">
    <location>
        <begin position="158"/>
        <end position="283"/>
    </location>
</feature>
<dbReference type="InterPro" id="IPR011109">
    <property type="entry name" value="DNA_bind_recombinase_dom"/>
</dbReference>
<dbReference type="Gene3D" id="3.40.50.1390">
    <property type="entry name" value="Resolvase, N-terminal catalytic domain"/>
    <property type="match status" value="1"/>
</dbReference>
<dbReference type="EMBL" id="JACOQH010000002">
    <property type="protein sequence ID" value="MBC5753033.1"/>
    <property type="molecule type" value="Genomic_DNA"/>
</dbReference>
<proteinExistence type="predicted"/>
<evidence type="ECO:0000259" key="1">
    <source>
        <dbReference type="PROSITE" id="PS51736"/>
    </source>
</evidence>
<evidence type="ECO:0000313" key="3">
    <source>
        <dbReference type="EMBL" id="MBC5753033.1"/>
    </source>
</evidence>
<sequence>MKVAAYCRVSTELDDQQNSLKNQQEYFASFIQKKEENWKFAGIYADEGISGTSVKKREAFQQMMEDAKTGKIDLILTKEVSRFARNTVDTLIAVRTLRTFGVGVFFILDHIDTRENDGEIRLTLMASMAQEESRKISQRVKWGQKRQMERGIVFGRRLFGYELDHGVLSVCEAEAEVVQRIYRNYVKEKKKTGEIARELNAEGYLTARKNPWTDLAVSRILKNEKYVGDLVQKKTYTADYLTHAKRKNDGAEKFVIQKDHHPAIISRQLFLEAQARLSEKKRAPEEMKKYRNRYWCSGKVRCGCCGSTCVSRVRRRRDGSISQSWLCANVAEYGRKRSGCAGKRVADPVLYQGFLEAEEKSGARLDGRKDTAELKSIIIGENDLLYLFRDGRVWRTALQK</sequence>
<dbReference type="SMART" id="SM00857">
    <property type="entry name" value="Resolvase"/>
    <property type="match status" value="1"/>
</dbReference>
<reference evidence="3 4" key="1">
    <citation type="submission" date="2020-08" db="EMBL/GenBank/DDBJ databases">
        <title>Genome public.</title>
        <authorList>
            <person name="Liu C."/>
            <person name="Sun Q."/>
        </authorList>
    </citation>
    <scope>NUCLEOTIDE SEQUENCE [LARGE SCALE GENOMIC DNA]</scope>
    <source>
        <strain evidence="3 4">BX0805</strain>
    </source>
</reference>
<dbReference type="PANTHER" id="PTHR30461:SF23">
    <property type="entry name" value="DNA RECOMBINASE-RELATED"/>
    <property type="match status" value="1"/>
</dbReference>
<comment type="caution">
    <text evidence="3">The sequence shown here is derived from an EMBL/GenBank/DDBJ whole genome shotgun (WGS) entry which is preliminary data.</text>
</comment>
<dbReference type="PANTHER" id="PTHR30461">
    <property type="entry name" value="DNA-INVERTASE FROM LAMBDOID PROPHAGE"/>
    <property type="match status" value="1"/>
</dbReference>